<keyword evidence="3" id="KW-1185">Reference proteome</keyword>
<accession>A0ABR5A4G8</accession>
<comment type="caution">
    <text evidence="2">The sequence shown here is derived from an EMBL/GenBank/DDBJ whole genome shotgun (WGS) entry which is preliminary data.</text>
</comment>
<gene>
    <name evidence="2" type="ORF">SD71_12570</name>
</gene>
<keyword evidence="1" id="KW-1133">Transmembrane helix</keyword>
<proteinExistence type="predicted"/>
<evidence type="ECO:0000256" key="1">
    <source>
        <dbReference type="SAM" id="Phobius"/>
    </source>
</evidence>
<feature type="transmembrane region" description="Helical" evidence="1">
    <location>
        <begin position="6"/>
        <end position="28"/>
    </location>
</feature>
<keyword evidence="1" id="KW-0472">Membrane</keyword>
<organism evidence="2 3">
    <name type="scientific">Cohnella kolymensis</name>
    <dbReference type="NCBI Taxonomy" id="1590652"/>
    <lineage>
        <taxon>Bacteria</taxon>
        <taxon>Bacillati</taxon>
        <taxon>Bacillota</taxon>
        <taxon>Bacilli</taxon>
        <taxon>Bacillales</taxon>
        <taxon>Paenibacillaceae</taxon>
        <taxon>Cohnella</taxon>
    </lineage>
</organism>
<dbReference type="RefSeq" id="WP_152619446.1">
    <property type="nucleotide sequence ID" value="NZ_JXAL01000018.1"/>
</dbReference>
<dbReference type="EMBL" id="JXAL01000018">
    <property type="protein sequence ID" value="KIL35618.1"/>
    <property type="molecule type" value="Genomic_DNA"/>
</dbReference>
<dbReference type="Proteomes" id="UP000054526">
    <property type="component" value="Unassembled WGS sequence"/>
</dbReference>
<keyword evidence="1" id="KW-0812">Transmembrane</keyword>
<reference evidence="2 3" key="1">
    <citation type="submission" date="2014-12" db="EMBL/GenBank/DDBJ databases">
        <title>Draft genome sequence of Cohnella kolymensis strain B-2846.</title>
        <authorList>
            <person name="Karlyshev A.V."/>
            <person name="Kudryashova E.B."/>
        </authorList>
    </citation>
    <scope>NUCLEOTIDE SEQUENCE [LARGE SCALE GENOMIC DNA]</scope>
    <source>
        <strain evidence="2 3">VKM B-2846</strain>
    </source>
</reference>
<evidence type="ECO:0000313" key="3">
    <source>
        <dbReference type="Proteomes" id="UP000054526"/>
    </source>
</evidence>
<name>A0ABR5A4G8_9BACL</name>
<evidence type="ECO:0000313" key="2">
    <source>
        <dbReference type="EMBL" id="KIL35618.1"/>
    </source>
</evidence>
<sequence length="62" mass="7172">MDGDLFFGGIFLWVLSLLVLILIIRSAIDGSKTSRKMDILIDEVRMLRKEIKDNKHIIDKRA</sequence>
<protein>
    <submittedName>
        <fullName evidence="2">Uncharacterized protein</fullName>
    </submittedName>
</protein>